<comment type="caution">
    <text evidence="1">The sequence shown here is derived from an EMBL/GenBank/DDBJ whole genome shotgun (WGS) entry which is preliminary data.</text>
</comment>
<dbReference type="AlphaFoldDB" id="A0AAD9GXC3"/>
<keyword evidence="2" id="KW-1185">Reference proteome</keyword>
<gene>
    <name evidence="1" type="ORF">P3T76_002005</name>
</gene>
<reference evidence="1" key="1">
    <citation type="submission" date="2023-08" db="EMBL/GenBank/DDBJ databases">
        <title>Reference Genome Resource for the Citrus Pathogen Phytophthora citrophthora.</title>
        <authorList>
            <person name="Moller H."/>
            <person name="Coetzee B."/>
            <person name="Rose L.J."/>
            <person name="Van Niekerk J.M."/>
        </authorList>
    </citation>
    <scope>NUCLEOTIDE SEQUENCE</scope>
    <source>
        <strain evidence="1">STE-U-9442</strain>
    </source>
</reference>
<evidence type="ECO:0000313" key="2">
    <source>
        <dbReference type="Proteomes" id="UP001259832"/>
    </source>
</evidence>
<organism evidence="1 2">
    <name type="scientific">Phytophthora citrophthora</name>
    <dbReference type="NCBI Taxonomy" id="4793"/>
    <lineage>
        <taxon>Eukaryota</taxon>
        <taxon>Sar</taxon>
        <taxon>Stramenopiles</taxon>
        <taxon>Oomycota</taxon>
        <taxon>Peronosporomycetes</taxon>
        <taxon>Peronosporales</taxon>
        <taxon>Peronosporaceae</taxon>
        <taxon>Phytophthora</taxon>
    </lineage>
</organism>
<sequence>MEKKLLKMAQTLERHYLKRLEGGVTKRASAYTKEDLRILMYFDAASSKDFQDAALLALMWYAFGRASRLRLRHEE</sequence>
<dbReference type="EMBL" id="JASMQC010000003">
    <property type="protein sequence ID" value="KAK1946452.1"/>
    <property type="molecule type" value="Genomic_DNA"/>
</dbReference>
<evidence type="ECO:0000313" key="1">
    <source>
        <dbReference type="EMBL" id="KAK1946452.1"/>
    </source>
</evidence>
<proteinExistence type="predicted"/>
<accession>A0AAD9GXC3</accession>
<protein>
    <submittedName>
        <fullName evidence="1">Uncharacterized protein</fullName>
    </submittedName>
</protein>
<name>A0AAD9GXC3_9STRA</name>
<dbReference type="Proteomes" id="UP001259832">
    <property type="component" value="Unassembled WGS sequence"/>
</dbReference>